<dbReference type="eggNOG" id="COG2128">
    <property type="taxonomic scope" value="Bacteria"/>
</dbReference>
<dbReference type="AlphaFoldDB" id="A0A066Z340"/>
<dbReference type="EMBL" id="JNBY01000062">
    <property type="protein sequence ID" value="KDN86654.1"/>
    <property type="molecule type" value="Genomic_DNA"/>
</dbReference>
<sequence>MTETLSPLPLIELAPQAFAAVHALHGAVEQAAAAAGLEPLLLELVRLRCSQVNGCTYCVGLHTGAAREAGESDQRLEALAAWRTSGVLFTDRERAALALAEAVTRLPDHAEGERAQRAARAVLSDAEAAFVAWAATVVNTYNRIAVSSRPVAAVGL</sequence>
<dbReference type="SUPFAM" id="SSF69118">
    <property type="entry name" value="AhpD-like"/>
    <property type="match status" value="1"/>
</dbReference>
<evidence type="ECO:0000259" key="1">
    <source>
        <dbReference type="Pfam" id="PF02627"/>
    </source>
</evidence>
<proteinExistence type="predicted"/>
<dbReference type="GO" id="GO:0051920">
    <property type="term" value="F:peroxiredoxin activity"/>
    <property type="evidence" value="ECO:0007669"/>
    <property type="project" value="InterPro"/>
</dbReference>
<dbReference type="Proteomes" id="UP000027178">
    <property type="component" value="Unassembled WGS sequence"/>
</dbReference>
<comment type="caution">
    <text evidence="2">The sequence shown here is derived from an EMBL/GenBank/DDBJ whole genome shotgun (WGS) entry which is preliminary data.</text>
</comment>
<dbReference type="Pfam" id="PF02627">
    <property type="entry name" value="CMD"/>
    <property type="match status" value="1"/>
</dbReference>
<keyword evidence="3" id="KW-1185">Reference proteome</keyword>
<dbReference type="PATRIC" id="fig|1348663.4.peg.1534"/>
<evidence type="ECO:0000313" key="3">
    <source>
        <dbReference type="Proteomes" id="UP000027178"/>
    </source>
</evidence>
<organism evidence="2 3">
    <name type="scientific">Kitasatospora cheerisanensis KCTC 2395</name>
    <dbReference type="NCBI Taxonomy" id="1348663"/>
    <lineage>
        <taxon>Bacteria</taxon>
        <taxon>Bacillati</taxon>
        <taxon>Actinomycetota</taxon>
        <taxon>Actinomycetes</taxon>
        <taxon>Kitasatosporales</taxon>
        <taxon>Streptomycetaceae</taxon>
        <taxon>Kitasatospora</taxon>
    </lineage>
</organism>
<dbReference type="InterPro" id="IPR003779">
    <property type="entry name" value="CMD-like"/>
</dbReference>
<dbReference type="PANTHER" id="PTHR35446">
    <property type="entry name" value="SI:CH211-175M2.5"/>
    <property type="match status" value="1"/>
</dbReference>
<dbReference type="Gene3D" id="1.20.1290.10">
    <property type="entry name" value="AhpD-like"/>
    <property type="match status" value="1"/>
</dbReference>
<reference evidence="2 3" key="1">
    <citation type="submission" date="2014-05" db="EMBL/GenBank/DDBJ databases">
        <title>Draft Genome Sequence of Kitasatospora cheerisanensis KCTC 2395.</title>
        <authorList>
            <person name="Nam D.H."/>
        </authorList>
    </citation>
    <scope>NUCLEOTIDE SEQUENCE [LARGE SCALE GENOMIC DNA]</scope>
    <source>
        <strain evidence="2 3">KCTC 2395</strain>
    </source>
</reference>
<gene>
    <name evidence="2" type="ORF">KCH_15970</name>
</gene>
<evidence type="ECO:0000313" key="2">
    <source>
        <dbReference type="EMBL" id="KDN86654.1"/>
    </source>
</evidence>
<dbReference type="NCBIfam" id="TIGR00778">
    <property type="entry name" value="ahpD_dom"/>
    <property type="match status" value="1"/>
</dbReference>
<feature type="domain" description="Carboxymuconolactone decarboxylase-like" evidence="1">
    <location>
        <begin position="18"/>
        <end position="102"/>
    </location>
</feature>
<name>A0A066Z340_9ACTN</name>
<dbReference type="InterPro" id="IPR029032">
    <property type="entry name" value="AhpD-like"/>
</dbReference>
<dbReference type="RefSeq" id="WP_035860479.1">
    <property type="nucleotide sequence ID" value="NZ_KK853997.1"/>
</dbReference>
<dbReference type="HOGENOM" id="CLU_082760_6_2_11"/>
<protein>
    <recommendedName>
        <fullName evidence="1">Carboxymuconolactone decarboxylase-like domain-containing protein</fullName>
    </recommendedName>
</protein>
<dbReference type="PANTHER" id="PTHR35446:SF2">
    <property type="entry name" value="CARBOXYMUCONOLACTONE DECARBOXYLASE-LIKE DOMAIN-CONTAINING PROTEIN"/>
    <property type="match status" value="1"/>
</dbReference>
<dbReference type="InterPro" id="IPR004675">
    <property type="entry name" value="AhpD_core"/>
</dbReference>
<accession>A0A066Z340</accession>